<gene>
    <name evidence="2" type="ordered locus">AXX17_At1g21820</name>
</gene>
<evidence type="ECO:0000259" key="1">
    <source>
        <dbReference type="PROSITE" id="PS50181"/>
    </source>
</evidence>
<protein>
    <recommendedName>
        <fullName evidence="1">F-box domain-containing protein</fullName>
    </recommendedName>
</protein>
<reference evidence="3" key="1">
    <citation type="journal article" date="2016" name="Proc. Natl. Acad. Sci. U.S.A.">
        <title>Chromosome-level assembly of Arabidopsis thaliana Ler reveals the extent of translocation and inversion polymorphisms.</title>
        <authorList>
            <person name="Zapata L."/>
            <person name="Ding J."/>
            <person name="Willing E.M."/>
            <person name="Hartwig B."/>
            <person name="Bezdan D."/>
            <person name="Jiao W.B."/>
            <person name="Patel V."/>
            <person name="Velikkakam James G."/>
            <person name="Koornneef M."/>
            <person name="Ossowski S."/>
            <person name="Schneeberger K."/>
        </authorList>
    </citation>
    <scope>NUCLEOTIDE SEQUENCE [LARGE SCALE GENOMIC DNA]</scope>
    <source>
        <strain evidence="3">cv. Landsberg erecta</strain>
    </source>
</reference>
<evidence type="ECO:0000313" key="3">
    <source>
        <dbReference type="Proteomes" id="UP000078284"/>
    </source>
</evidence>
<dbReference type="AlphaFoldDB" id="A0A178WF64"/>
<dbReference type="InterPro" id="IPR017451">
    <property type="entry name" value="F-box-assoc_interact_dom"/>
</dbReference>
<comment type="caution">
    <text evidence="2">The sequence shown here is derived from an EMBL/GenBank/DDBJ whole genome shotgun (WGS) entry which is preliminary data.</text>
</comment>
<organism evidence="2 3">
    <name type="scientific">Arabidopsis thaliana</name>
    <name type="common">Mouse-ear cress</name>
    <dbReference type="NCBI Taxonomy" id="3702"/>
    <lineage>
        <taxon>Eukaryota</taxon>
        <taxon>Viridiplantae</taxon>
        <taxon>Streptophyta</taxon>
        <taxon>Embryophyta</taxon>
        <taxon>Tracheophyta</taxon>
        <taxon>Spermatophyta</taxon>
        <taxon>Magnoliopsida</taxon>
        <taxon>eudicotyledons</taxon>
        <taxon>Gunneridae</taxon>
        <taxon>Pentapetalae</taxon>
        <taxon>rosids</taxon>
        <taxon>malvids</taxon>
        <taxon>Brassicales</taxon>
        <taxon>Brassicaceae</taxon>
        <taxon>Camelineae</taxon>
        <taxon>Arabidopsis</taxon>
    </lineage>
</organism>
<dbReference type="SUPFAM" id="SSF81383">
    <property type="entry name" value="F-box domain"/>
    <property type="match status" value="1"/>
</dbReference>
<dbReference type="PANTHER" id="PTHR31672">
    <property type="entry name" value="BNACNNG10540D PROTEIN"/>
    <property type="match status" value="1"/>
</dbReference>
<accession>A0A178WF64</accession>
<dbReference type="EMBL" id="LUHQ01000001">
    <property type="protein sequence ID" value="OAP16764.1"/>
    <property type="molecule type" value="Genomic_DNA"/>
</dbReference>
<dbReference type="InterPro" id="IPR036047">
    <property type="entry name" value="F-box-like_dom_sf"/>
</dbReference>
<evidence type="ECO:0000313" key="2">
    <source>
        <dbReference type="EMBL" id="OAP16764.1"/>
    </source>
</evidence>
<dbReference type="PANTHER" id="PTHR31672:SF13">
    <property type="entry name" value="F-BOX PROTEIN CPR30-LIKE"/>
    <property type="match status" value="1"/>
</dbReference>
<sequence>METLGLPLPLFEKILFRLDPISLVMMKCTRRSFNSHISEDPYFKSKYLSGVRSGLLHISSFGSKNLFCNPFGDSSSSRHHDFLDITTRILGSCSGLLLLFIDGLCVANPLTKRYRFLNYSKSMFLSRVDRWGILNFDLPSEKMNRLGLAVDQITQRFKVVCMNETETSDPDETMYQFEILTGDSCWRLSATTITCSASVLIMDKKPVYFDGSVHWLRKDGSILSFNPETEQARLIPIKFPLELCAVANKFLFSATEKELAFISATEDLITVYALENALINPKWALVKQIKNGVSENKKIRYWNVAAYDGKYLVLWEMYKDIYNGVVHGYDLRANKWGVLGSVPSWCDCSHSFYNFTPSPFSSTIELNKKVDVRMITTVRDDYNVRMITMVRDDKHISTLKKIMKLTDEISPCAKSRWH</sequence>
<dbReference type="PROSITE" id="PS50181">
    <property type="entry name" value="FBOX"/>
    <property type="match status" value="1"/>
</dbReference>
<proteinExistence type="predicted"/>
<name>A0A178WF64_ARATH</name>
<dbReference type="Proteomes" id="UP000078284">
    <property type="component" value="Chromosome 1"/>
</dbReference>
<dbReference type="NCBIfam" id="TIGR01640">
    <property type="entry name" value="F_box_assoc_1"/>
    <property type="match status" value="1"/>
</dbReference>
<dbReference type="ExpressionAtlas" id="A0A178WF64">
    <property type="expression patterns" value="baseline and differential"/>
</dbReference>
<dbReference type="InterPro" id="IPR001810">
    <property type="entry name" value="F-box_dom"/>
</dbReference>
<feature type="domain" description="F-box" evidence="1">
    <location>
        <begin position="1"/>
        <end position="46"/>
    </location>
</feature>
<dbReference type="InterPro" id="IPR050796">
    <property type="entry name" value="SCF_F-box_component"/>
</dbReference>